<reference evidence="4 5" key="1">
    <citation type="submission" date="2015-12" db="EMBL/GenBank/DDBJ databases">
        <title>Serinicoccus chungangenesis strain CD08_5 genome sequencing and assembly.</title>
        <authorList>
            <person name="Chander A.M."/>
            <person name="Kaur G."/>
            <person name="Nair G.R."/>
            <person name="Dhawan D.K."/>
            <person name="Kochhar R.K."/>
            <person name="Mayilraj S."/>
            <person name="Bhadada S.K."/>
        </authorList>
    </citation>
    <scope>NUCLEOTIDE SEQUENCE [LARGE SCALE GENOMIC DNA]</scope>
    <source>
        <strain evidence="4 5">CD08_5</strain>
    </source>
</reference>
<evidence type="ECO:0000259" key="3">
    <source>
        <dbReference type="Pfam" id="PF01551"/>
    </source>
</evidence>
<proteinExistence type="predicted"/>
<dbReference type="PANTHER" id="PTHR21666:SF289">
    <property type="entry name" value="L-ALA--D-GLU ENDOPEPTIDASE"/>
    <property type="match status" value="1"/>
</dbReference>
<name>A0A0W8IH04_9MICO</name>
<evidence type="ECO:0000256" key="2">
    <source>
        <dbReference type="SAM" id="MobiDB-lite"/>
    </source>
</evidence>
<keyword evidence="5" id="KW-1185">Reference proteome</keyword>
<sequence length="129" mass="13756">MVTQSTQDTVGGYGNYVEVDHGGGLVTRYAHLRDRGVNVGQEVAAGEHVGIEGPTGRSTGDHLHFEVPQDGQSTDPRVWLTEAGMSIPAVGEDPVARGSRPNPGRSRPRRSRPRRPPGDDAPEIGGVLR</sequence>
<feature type="domain" description="M23ase beta-sheet core" evidence="3">
    <location>
        <begin position="9"/>
        <end position="76"/>
    </location>
</feature>
<dbReference type="Gene3D" id="2.70.70.10">
    <property type="entry name" value="Glucose Permease (Domain IIA)"/>
    <property type="match status" value="1"/>
</dbReference>
<evidence type="ECO:0000256" key="1">
    <source>
        <dbReference type="ARBA" id="ARBA00022729"/>
    </source>
</evidence>
<dbReference type="PANTHER" id="PTHR21666">
    <property type="entry name" value="PEPTIDASE-RELATED"/>
    <property type="match status" value="1"/>
</dbReference>
<dbReference type="EMBL" id="LQBL01000002">
    <property type="protein sequence ID" value="KUG59228.1"/>
    <property type="molecule type" value="Genomic_DNA"/>
</dbReference>
<dbReference type="GO" id="GO:0004222">
    <property type="term" value="F:metalloendopeptidase activity"/>
    <property type="evidence" value="ECO:0007669"/>
    <property type="project" value="TreeGrafter"/>
</dbReference>
<gene>
    <name evidence="4" type="ORF">AVL62_05960</name>
</gene>
<dbReference type="InterPro" id="IPR011055">
    <property type="entry name" value="Dup_hybrid_motif"/>
</dbReference>
<organism evidence="4 5">
    <name type="scientific">Serinicoccus chungangensis</name>
    <dbReference type="NCBI Taxonomy" id="767452"/>
    <lineage>
        <taxon>Bacteria</taxon>
        <taxon>Bacillati</taxon>
        <taxon>Actinomycetota</taxon>
        <taxon>Actinomycetes</taxon>
        <taxon>Micrococcales</taxon>
        <taxon>Ornithinimicrobiaceae</taxon>
        <taxon>Serinicoccus</taxon>
    </lineage>
</organism>
<feature type="region of interest" description="Disordered" evidence="2">
    <location>
        <begin position="82"/>
        <end position="129"/>
    </location>
</feature>
<feature type="compositionally biased region" description="Basic residues" evidence="2">
    <location>
        <begin position="106"/>
        <end position="115"/>
    </location>
</feature>
<dbReference type="Proteomes" id="UP000054837">
    <property type="component" value="Unassembled WGS sequence"/>
</dbReference>
<keyword evidence="1" id="KW-0732">Signal</keyword>
<protein>
    <recommendedName>
        <fullName evidence="3">M23ase beta-sheet core domain-containing protein</fullName>
    </recommendedName>
</protein>
<evidence type="ECO:0000313" key="4">
    <source>
        <dbReference type="EMBL" id="KUG59228.1"/>
    </source>
</evidence>
<comment type="caution">
    <text evidence="4">The sequence shown here is derived from an EMBL/GenBank/DDBJ whole genome shotgun (WGS) entry which is preliminary data.</text>
</comment>
<dbReference type="STRING" id="767452.AVL62_05960"/>
<dbReference type="Pfam" id="PF01551">
    <property type="entry name" value="Peptidase_M23"/>
    <property type="match status" value="1"/>
</dbReference>
<dbReference type="CDD" id="cd12797">
    <property type="entry name" value="M23_peptidase"/>
    <property type="match status" value="1"/>
</dbReference>
<dbReference type="InterPro" id="IPR050570">
    <property type="entry name" value="Cell_wall_metabolism_enzyme"/>
</dbReference>
<dbReference type="SUPFAM" id="SSF51261">
    <property type="entry name" value="Duplicated hybrid motif"/>
    <property type="match status" value="1"/>
</dbReference>
<accession>A0A0W8IH04</accession>
<dbReference type="AlphaFoldDB" id="A0A0W8IH04"/>
<evidence type="ECO:0000313" key="5">
    <source>
        <dbReference type="Proteomes" id="UP000054837"/>
    </source>
</evidence>
<dbReference type="InterPro" id="IPR016047">
    <property type="entry name" value="M23ase_b-sheet_dom"/>
</dbReference>